<feature type="transmembrane region" description="Helical" evidence="9">
    <location>
        <begin position="325"/>
        <end position="344"/>
    </location>
</feature>
<keyword evidence="3 7" id="KW-0997">Cell inner membrane</keyword>
<name>A0ABY8D9V4_9HYPH</name>
<organism evidence="11 12">
    <name type="scientific">Sinorhizobium garamanticum</name>
    <dbReference type="NCBI Taxonomy" id="680247"/>
    <lineage>
        <taxon>Bacteria</taxon>
        <taxon>Pseudomonadati</taxon>
        <taxon>Pseudomonadota</taxon>
        <taxon>Alphaproteobacteria</taxon>
        <taxon>Hyphomicrobiales</taxon>
        <taxon>Rhizobiaceae</taxon>
        <taxon>Sinorhizobium/Ensifer group</taxon>
        <taxon>Sinorhizobium</taxon>
    </lineage>
</organism>
<evidence type="ECO:0000256" key="9">
    <source>
        <dbReference type="SAM" id="Phobius"/>
    </source>
</evidence>
<keyword evidence="5 9" id="KW-1133">Transmembrane helix</keyword>
<gene>
    <name evidence="11" type="ORF">PZN02_003182</name>
</gene>
<keyword evidence="4 9" id="KW-0812">Transmembrane</keyword>
<feature type="transmembrane region" description="Helical" evidence="9">
    <location>
        <begin position="231"/>
        <end position="252"/>
    </location>
</feature>
<keyword evidence="2" id="KW-1003">Cell membrane</keyword>
<feature type="transmembrane region" description="Helical" evidence="9">
    <location>
        <begin position="154"/>
        <end position="178"/>
    </location>
</feature>
<feature type="transmembrane region" description="Helical" evidence="9">
    <location>
        <begin position="398"/>
        <end position="425"/>
    </location>
</feature>
<feature type="domain" description="TRAP C4-dicarboxylate transport system permease DctM subunit" evidence="10">
    <location>
        <begin position="14"/>
        <end position="514"/>
    </location>
</feature>
<feature type="transmembrane region" description="Helical" evidence="9">
    <location>
        <begin position="356"/>
        <end position="378"/>
    </location>
</feature>
<evidence type="ECO:0000256" key="3">
    <source>
        <dbReference type="ARBA" id="ARBA00022519"/>
    </source>
</evidence>
<feature type="compositionally biased region" description="Low complexity" evidence="8">
    <location>
        <begin position="562"/>
        <end position="590"/>
    </location>
</feature>
<evidence type="ECO:0000256" key="1">
    <source>
        <dbReference type="ARBA" id="ARBA00004429"/>
    </source>
</evidence>
<keyword evidence="7" id="KW-0813">Transport</keyword>
<dbReference type="Pfam" id="PF06808">
    <property type="entry name" value="DctM"/>
    <property type="match status" value="1"/>
</dbReference>
<comment type="subcellular location">
    <subcellularLocation>
        <location evidence="1 7">Cell inner membrane</location>
        <topology evidence="1 7">Multi-pass membrane protein</topology>
    </subcellularLocation>
</comment>
<sequence>MIEFIAENLAPIMFVSLIVFLMLGYPVAFSLAANGLLFFIIGVELAPLSDSINLSWPLLNALPERFWGVMSNDTLLAIPFFTFMGIVLEKSGMAEDLLDTIGQLFGPVRGGLAYAVIFVGALLAATTGVVAASVIAMGLISLPIMLRYGYDRRVASGVIAASGTLAQIIPPSLVLIVLADQLGRSVGDMYAGALIPGLVLTGLYMGYVLLMSFLKRDSMPALPLEARTLGSGVTSLIIALIAAAGIAYAAHLYFSPTQGENADILGATVGVAIIYMVALIDRALKINALSRLAQQVIIVLIPPLALIFLVLGTIFLGIATPTEGGAMGAVGALIMAAAKGRLSLDVVRGALTATTRLSAFVLFILIGARVFSLTFYGVNGHIWVEHLLTAMPGGETGFLIAVNLLVFFLAFFLDFFELAFIIVPLLAPAADKLGIDLIWFGVLLGINMQTSFMHPPFGFALFYLRSVAARVPYLDKVTGKMTQPVTTGQIYWGAVPFVGIQILMVALTIMFPQMVMHYKGGGAAVDPSTIKIEVPGFGTGGGGLTLPDNGGGLGLPGGLQLPGGSPLDNPQQPAQPAQPNNAPAQPNKPATDLSAPPSFN</sequence>
<feature type="transmembrane region" description="Helical" evidence="9">
    <location>
        <begin position="12"/>
        <end position="45"/>
    </location>
</feature>
<dbReference type="RefSeq" id="WP_280658917.1">
    <property type="nucleotide sequence ID" value="NZ_CP120373.1"/>
</dbReference>
<feature type="transmembrane region" description="Helical" evidence="9">
    <location>
        <begin position="66"/>
        <end position="88"/>
    </location>
</feature>
<evidence type="ECO:0000256" key="2">
    <source>
        <dbReference type="ARBA" id="ARBA00022475"/>
    </source>
</evidence>
<evidence type="ECO:0000256" key="6">
    <source>
        <dbReference type="ARBA" id="ARBA00023136"/>
    </source>
</evidence>
<dbReference type="EMBL" id="CP120373">
    <property type="protein sequence ID" value="WEX86847.1"/>
    <property type="molecule type" value="Genomic_DNA"/>
</dbReference>
<dbReference type="Proteomes" id="UP001229355">
    <property type="component" value="Chromosome 1"/>
</dbReference>
<proteinExistence type="predicted"/>
<evidence type="ECO:0000256" key="4">
    <source>
        <dbReference type="ARBA" id="ARBA00022692"/>
    </source>
</evidence>
<evidence type="ECO:0000313" key="11">
    <source>
        <dbReference type="EMBL" id="WEX86847.1"/>
    </source>
</evidence>
<feature type="transmembrane region" description="Helical" evidence="9">
    <location>
        <begin position="490"/>
        <end position="511"/>
    </location>
</feature>
<accession>A0ABY8D9V4</accession>
<evidence type="ECO:0000259" key="10">
    <source>
        <dbReference type="Pfam" id="PF06808"/>
    </source>
</evidence>
<dbReference type="InterPro" id="IPR010656">
    <property type="entry name" value="DctM"/>
</dbReference>
<dbReference type="PANTHER" id="PTHR33362:SF7">
    <property type="entry name" value="SLL1103 PROTEIN"/>
    <property type="match status" value="1"/>
</dbReference>
<evidence type="ECO:0000313" key="12">
    <source>
        <dbReference type="Proteomes" id="UP001229355"/>
    </source>
</evidence>
<dbReference type="InterPro" id="IPR004681">
    <property type="entry name" value="TRAP_DctM"/>
</dbReference>
<evidence type="ECO:0000256" key="7">
    <source>
        <dbReference type="RuleBase" id="RU369079"/>
    </source>
</evidence>
<feature type="transmembrane region" description="Helical" evidence="9">
    <location>
        <begin position="437"/>
        <end position="464"/>
    </location>
</feature>
<comment type="function">
    <text evidence="7">Part of the tripartite ATP-independent periplasmic (TRAP) transport system.</text>
</comment>
<feature type="transmembrane region" description="Helical" evidence="9">
    <location>
        <begin position="112"/>
        <end position="142"/>
    </location>
</feature>
<evidence type="ECO:0000256" key="5">
    <source>
        <dbReference type="ARBA" id="ARBA00022989"/>
    </source>
</evidence>
<feature type="compositionally biased region" description="Gly residues" evidence="8">
    <location>
        <begin position="543"/>
        <end position="561"/>
    </location>
</feature>
<keyword evidence="6 9" id="KW-0472">Membrane</keyword>
<reference evidence="11 12" key="1">
    <citation type="submission" date="2023-03" db="EMBL/GenBank/DDBJ databases">
        <authorList>
            <person name="Kaur S."/>
            <person name="Espinosa-Saiz D."/>
            <person name="Velazquez E."/>
            <person name="Menendez E."/>
            <person name="diCenzo G.C."/>
        </authorList>
    </citation>
    <scope>NUCLEOTIDE SEQUENCE [LARGE SCALE GENOMIC DNA]</scope>
    <source>
        <strain evidence="11 12">LMG 24692</strain>
    </source>
</reference>
<feature type="region of interest" description="Disordered" evidence="8">
    <location>
        <begin position="543"/>
        <end position="600"/>
    </location>
</feature>
<protein>
    <submittedName>
        <fullName evidence="11">TRAP transporter large permease subunit</fullName>
    </submittedName>
</protein>
<feature type="transmembrane region" description="Helical" evidence="9">
    <location>
        <begin position="296"/>
        <end position="319"/>
    </location>
</feature>
<keyword evidence="12" id="KW-1185">Reference proteome</keyword>
<evidence type="ECO:0000256" key="8">
    <source>
        <dbReference type="SAM" id="MobiDB-lite"/>
    </source>
</evidence>
<dbReference type="PANTHER" id="PTHR33362">
    <property type="entry name" value="SIALIC ACID TRAP TRANSPORTER PERMEASE PROTEIN SIAT-RELATED"/>
    <property type="match status" value="1"/>
</dbReference>
<feature type="transmembrane region" description="Helical" evidence="9">
    <location>
        <begin position="190"/>
        <end position="210"/>
    </location>
</feature>
<feature type="transmembrane region" description="Helical" evidence="9">
    <location>
        <begin position="264"/>
        <end position="284"/>
    </location>
</feature>